<evidence type="ECO:0000256" key="2">
    <source>
        <dbReference type="ARBA" id="ARBA00022692"/>
    </source>
</evidence>
<reference evidence="9 10" key="1">
    <citation type="journal article" date="2019" name="Mol. Ecol. Resour.">
        <title>Chromosome-level genome assembly of Triplophysa tibetana, a fish adapted to the harsh high-altitude environment of the Tibetan Plateau.</title>
        <authorList>
            <person name="Yang X."/>
            <person name="Liu H."/>
            <person name="Ma Z."/>
            <person name="Zou Y."/>
            <person name="Zou M."/>
            <person name="Mao Y."/>
            <person name="Li X."/>
            <person name="Wang H."/>
            <person name="Chen T."/>
            <person name="Wang W."/>
            <person name="Yang R."/>
        </authorList>
    </citation>
    <scope>NUCLEOTIDE SEQUENCE [LARGE SCALE GENOMIC DNA]</scope>
    <source>
        <strain evidence="9">TTIB1903HZAU</strain>
        <tissue evidence="9">Muscle</tissue>
    </source>
</reference>
<keyword evidence="6" id="KW-0472">Membrane</keyword>
<dbReference type="PANTHER" id="PTHR11973">
    <property type="entry name" value="CELL SURFACE GLYCOPROTEIN MUC18-RELATED"/>
    <property type="match status" value="1"/>
</dbReference>
<keyword evidence="3 6" id="KW-1133">Transmembrane helix</keyword>
<feature type="transmembrane region" description="Helical" evidence="6">
    <location>
        <begin position="243"/>
        <end position="266"/>
    </location>
</feature>
<name>A0A5A9N1Q2_9TELE</name>
<keyword evidence="10" id="KW-1185">Reference proteome</keyword>
<dbReference type="InterPro" id="IPR051116">
    <property type="entry name" value="Surface_Rcpt/Adhesion_Mol"/>
</dbReference>
<dbReference type="InterPro" id="IPR003599">
    <property type="entry name" value="Ig_sub"/>
</dbReference>
<feature type="region of interest" description="Disordered" evidence="5">
    <location>
        <begin position="274"/>
        <end position="306"/>
    </location>
</feature>
<dbReference type="EMBL" id="SOYY01000024">
    <property type="protein sequence ID" value="KAA0703243.1"/>
    <property type="molecule type" value="Genomic_DNA"/>
</dbReference>
<feature type="domain" description="Ig-like" evidence="8">
    <location>
        <begin position="19"/>
        <end position="126"/>
    </location>
</feature>
<evidence type="ECO:0000256" key="7">
    <source>
        <dbReference type="SAM" id="SignalP"/>
    </source>
</evidence>
<feature type="chain" id="PRO_5023137818" description="Ig-like domain-containing protein" evidence="7">
    <location>
        <begin position="21"/>
        <end position="306"/>
    </location>
</feature>
<feature type="signal peptide" evidence="7">
    <location>
        <begin position="1"/>
        <end position="20"/>
    </location>
</feature>
<evidence type="ECO:0000256" key="4">
    <source>
        <dbReference type="ARBA" id="ARBA00023180"/>
    </source>
</evidence>
<dbReference type="Pfam" id="PF13927">
    <property type="entry name" value="Ig_3"/>
    <property type="match status" value="1"/>
</dbReference>
<feature type="domain" description="Ig-like" evidence="8">
    <location>
        <begin position="128"/>
        <end position="225"/>
    </location>
</feature>
<gene>
    <name evidence="9" type="ORF">E1301_Tti006960</name>
</gene>
<evidence type="ECO:0000313" key="9">
    <source>
        <dbReference type="EMBL" id="KAA0703243.1"/>
    </source>
</evidence>
<dbReference type="PANTHER" id="PTHR11973:SF23">
    <property type="entry name" value="C-ANSWER"/>
    <property type="match status" value="1"/>
</dbReference>
<dbReference type="SUPFAM" id="SSF48726">
    <property type="entry name" value="Immunoglobulin"/>
    <property type="match status" value="2"/>
</dbReference>
<dbReference type="GO" id="GO:0005886">
    <property type="term" value="C:plasma membrane"/>
    <property type="evidence" value="ECO:0007669"/>
    <property type="project" value="TreeGrafter"/>
</dbReference>
<protein>
    <recommendedName>
        <fullName evidence="8">Ig-like domain-containing protein</fullName>
    </recommendedName>
</protein>
<proteinExistence type="predicted"/>
<dbReference type="SMART" id="SM00409">
    <property type="entry name" value="IG"/>
    <property type="match status" value="2"/>
</dbReference>
<evidence type="ECO:0000313" key="10">
    <source>
        <dbReference type="Proteomes" id="UP000324632"/>
    </source>
</evidence>
<organism evidence="9 10">
    <name type="scientific">Triplophysa tibetana</name>
    <dbReference type="NCBI Taxonomy" id="1572043"/>
    <lineage>
        <taxon>Eukaryota</taxon>
        <taxon>Metazoa</taxon>
        <taxon>Chordata</taxon>
        <taxon>Craniata</taxon>
        <taxon>Vertebrata</taxon>
        <taxon>Euteleostomi</taxon>
        <taxon>Actinopterygii</taxon>
        <taxon>Neopterygii</taxon>
        <taxon>Teleostei</taxon>
        <taxon>Ostariophysi</taxon>
        <taxon>Cypriniformes</taxon>
        <taxon>Nemacheilidae</taxon>
        <taxon>Triplophysa</taxon>
    </lineage>
</organism>
<feature type="compositionally biased region" description="Polar residues" evidence="5">
    <location>
        <begin position="291"/>
        <end position="306"/>
    </location>
</feature>
<evidence type="ECO:0000256" key="5">
    <source>
        <dbReference type="SAM" id="MobiDB-lite"/>
    </source>
</evidence>
<dbReference type="SMART" id="SM00408">
    <property type="entry name" value="IGc2"/>
    <property type="match status" value="1"/>
</dbReference>
<evidence type="ECO:0000259" key="8">
    <source>
        <dbReference type="PROSITE" id="PS50835"/>
    </source>
</evidence>
<accession>A0A5A9N1Q2</accession>
<dbReference type="InterPro" id="IPR003598">
    <property type="entry name" value="Ig_sub2"/>
</dbReference>
<keyword evidence="4" id="KW-0325">Glycoprotein</keyword>
<comment type="caution">
    <text evidence="9">The sequence shown here is derived from an EMBL/GenBank/DDBJ whole genome shotgun (WGS) entry which is preliminary data.</text>
</comment>
<comment type="subcellular location">
    <subcellularLocation>
        <location evidence="1">Membrane</location>
        <topology evidence="1">Single-pass type I membrane protein</topology>
    </subcellularLocation>
</comment>
<dbReference type="GO" id="GO:0007155">
    <property type="term" value="P:cell adhesion"/>
    <property type="evidence" value="ECO:0007669"/>
    <property type="project" value="TreeGrafter"/>
</dbReference>
<dbReference type="InterPro" id="IPR013783">
    <property type="entry name" value="Ig-like_fold"/>
</dbReference>
<sequence>MRVRIILAVLALISLQSSSAYLEVKGPSEPVLEGQDVTLECVDTDSKLNMSSVHFERYSKYMRNWYRLQADDVYLYRRCFMYDVDVRREEGKILVLISSIQSWSEGPYRCVSENSSAADNSSESLSIPIHYMREVSVHRAGLGYLTRYFNQVEELKVRLGDDVQLECSTSASEKPDYFWTKEGEDWVLSANKLKLEKVTRQDGGRYTCTAQSPTVQSLMKKRTVRVTVLPENAAWYESTAGQVILTVSCVGFVLVLIGISMITYLCRRASQRNCKGPIDDRSQKKPIYKNSVESLPSTSSDKQPLV</sequence>
<keyword evidence="2 6" id="KW-0812">Transmembrane</keyword>
<dbReference type="Gene3D" id="2.60.40.10">
    <property type="entry name" value="Immunoglobulins"/>
    <property type="match status" value="2"/>
</dbReference>
<dbReference type="Proteomes" id="UP000324632">
    <property type="component" value="Chromosome 24"/>
</dbReference>
<evidence type="ECO:0000256" key="6">
    <source>
        <dbReference type="SAM" id="Phobius"/>
    </source>
</evidence>
<dbReference type="InterPro" id="IPR007110">
    <property type="entry name" value="Ig-like_dom"/>
</dbReference>
<evidence type="ECO:0000256" key="1">
    <source>
        <dbReference type="ARBA" id="ARBA00004479"/>
    </source>
</evidence>
<dbReference type="CDD" id="cd00096">
    <property type="entry name" value="Ig"/>
    <property type="match status" value="1"/>
</dbReference>
<keyword evidence="7" id="KW-0732">Signal</keyword>
<dbReference type="AlphaFoldDB" id="A0A5A9N1Q2"/>
<evidence type="ECO:0000256" key="3">
    <source>
        <dbReference type="ARBA" id="ARBA00022989"/>
    </source>
</evidence>
<dbReference type="PROSITE" id="PS50835">
    <property type="entry name" value="IG_LIKE"/>
    <property type="match status" value="2"/>
</dbReference>
<dbReference type="InterPro" id="IPR036179">
    <property type="entry name" value="Ig-like_dom_sf"/>
</dbReference>